<organism evidence="1 2">
    <name type="scientific">Ascaris lumbricoides</name>
    <name type="common">Giant roundworm</name>
    <dbReference type="NCBI Taxonomy" id="6252"/>
    <lineage>
        <taxon>Eukaryota</taxon>
        <taxon>Metazoa</taxon>
        <taxon>Ecdysozoa</taxon>
        <taxon>Nematoda</taxon>
        <taxon>Chromadorea</taxon>
        <taxon>Rhabditida</taxon>
        <taxon>Spirurina</taxon>
        <taxon>Ascaridomorpha</taxon>
        <taxon>Ascaridoidea</taxon>
        <taxon>Ascarididae</taxon>
        <taxon>Ascaris</taxon>
    </lineage>
</organism>
<accession>A0A0M3IRU1</accession>
<sequence length="195" mass="22326">LTLLVYKGELAKNAATEDSLRINFLTKLRTDGFKEDRELSALSQLRKWIHMTNEKLGKIEANFSKKAVARKKLDRLAADQQNSSKIISFISLTLLAYKGELAKNAATEDSLRITFLTKLRTDGFKEDRELSALSQLRKWIHMTNEKLGKIEANFSKKAVARKKLDRLAADQQVPSLLISRFQVMYPPNDPNIRQY</sequence>
<dbReference type="Proteomes" id="UP000036681">
    <property type="component" value="Unplaced"/>
</dbReference>
<dbReference type="WBParaSite" id="ALUE_0002146901-mRNA-1">
    <property type="protein sequence ID" value="ALUE_0002146901-mRNA-1"/>
    <property type="gene ID" value="ALUE_0002146901"/>
</dbReference>
<dbReference type="AlphaFoldDB" id="A0A0M3IRU1"/>
<evidence type="ECO:0000313" key="2">
    <source>
        <dbReference type="WBParaSite" id="ALUE_0002146901-mRNA-1"/>
    </source>
</evidence>
<reference evidence="2" key="1">
    <citation type="submission" date="2017-02" db="UniProtKB">
        <authorList>
            <consortium name="WormBaseParasite"/>
        </authorList>
    </citation>
    <scope>IDENTIFICATION</scope>
</reference>
<name>A0A0M3IRU1_ASCLU</name>
<evidence type="ECO:0000313" key="1">
    <source>
        <dbReference type="Proteomes" id="UP000036681"/>
    </source>
</evidence>
<protein>
    <submittedName>
        <fullName evidence="2">DUF3340 domain-containing protein</fullName>
    </submittedName>
</protein>
<keyword evidence="1" id="KW-1185">Reference proteome</keyword>
<proteinExistence type="predicted"/>